<evidence type="ECO:0000256" key="1">
    <source>
        <dbReference type="SAM" id="SignalP"/>
    </source>
</evidence>
<organism evidence="2 3">
    <name type="scientific">Pseudomonas veronii 1YdBTEX2</name>
    <dbReference type="NCBI Taxonomy" id="1295141"/>
    <lineage>
        <taxon>Bacteria</taxon>
        <taxon>Pseudomonadati</taxon>
        <taxon>Pseudomonadota</taxon>
        <taxon>Gammaproteobacteria</taxon>
        <taxon>Pseudomonadales</taxon>
        <taxon>Pseudomonadaceae</taxon>
        <taxon>Pseudomonas</taxon>
    </lineage>
</organism>
<keyword evidence="1" id="KW-0732">Signal</keyword>
<name>A0A1D3K031_PSEVE</name>
<dbReference type="Proteomes" id="UP000245431">
    <property type="component" value="Chromosome PVE_r1"/>
</dbReference>
<proteinExistence type="predicted"/>
<dbReference type="Gene3D" id="3.55.50.30">
    <property type="match status" value="1"/>
</dbReference>
<evidence type="ECO:0000313" key="3">
    <source>
        <dbReference type="Proteomes" id="UP000245431"/>
    </source>
</evidence>
<gene>
    <name evidence="2" type="ORF">PVE_R1G3817</name>
</gene>
<feature type="signal peptide" evidence="1">
    <location>
        <begin position="1"/>
        <end position="22"/>
    </location>
</feature>
<dbReference type="EMBL" id="LT599583">
    <property type="protein sequence ID" value="SBW81699.1"/>
    <property type="molecule type" value="Genomic_DNA"/>
</dbReference>
<protein>
    <submittedName>
        <fullName evidence="2">Type III secretion protein</fullName>
    </submittedName>
</protein>
<evidence type="ECO:0000313" key="2">
    <source>
        <dbReference type="EMBL" id="SBW81699.1"/>
    </source>
</evidence>
<dbReference type="RefSeq" id="WP_017847095.1">
    <property type="nucleotide sequence ID" value="NZ_AOUH01000019.1"/>
</dbReference>
<accession>A0A1D3K031</accession>
<feature type="chain" id="PRO_5008916325" evidence="1">
    <location>
        <begin position="23"/>
        <end position="199"/>
    </location>
</feature>
<dbReference type="AlphaFoldDB" id="A0A1D3K031"/>
<sequence length="199" mass="21955">MRNLTLAAASLVLVMAALNSLAANPTEADPANRQPSWFTRPYAYVLVEQDVRGALEEFGHNMGLSVVMSDKVRGQSRSRVRAETAGDFLAALCDFNGLAWYFDGNVLYLTADAETDTRIFKVHGRQLEQLQEYVASRDVYGKPMSVRTGPDGDELFVSGPPAWLAMIEQHQNQQLTSTPMAATRERGVRVFRGGAVTQE</sequence>
<reference evidence="3" key="1">
    <citation type="submission" date="2016-07" db="EMBL/GenBank/DDBJ databases">
        <authorList>
            <person name="Florea S."/>
            <person name="Webb J.S."/>
            <person name="Jaromczyk J."/>
            <person name="Schardl C.L."/>
        </authorList>
    </citation>
    <scope>NUCLEOTIDE SEQUENCE [LARGE SCALE GENOMIC DNA]</scope>
    <source>
        <strain evidence="3">1YdBTEX2</strain>
    </source>
</reference>